<keyword evidence="3" id="KW-1185">Reference proteome</keyword>
<evidence type="ECO:0000256" key="1">
    <source>
        <dbReference type="SAM" id="SignalP"/>
    </source>
</evidence>
<dbReference type="Proteomes" id="UP000601435">
    <property type="component" value="Unassembled WGS sequence"/>
</dbReference>
<organism evidence="2 3">
    <name type="scientific">Symbiodinium necroappetens</name>
    <dbReference type="NCBI Taxonomy" id="1628268"/>
    <lineage>
        <taxon>Eukaryota</taxon>
        <taxon>Sar</taxon>
        <taxon>Alveolata</taxon>
        <taxon>Dinophyceae</taxon>
        <taxon>Suessiales</taxon>
        <taxon>Symbiodiniaceae</taxon>
        <taxon>Symbiodinium</taxon>
    </lineage>
</organism>
<name>A0A812L7H5_9DINO</name>
<gene>
    <name evidence="2" type="ORF">SNEC2469_LOCUS3995</name>
</gene>
<evidence type="ECO:0000313" key="3">
    <source>
        <dbReference type="Proteomes" id="UP000601435"/>
    </source>
</evidence>
<feature type="chain" id="PRO_5033040434" evidence="1">
    <location>
        <begin position="21"/>
        <end position="80"/>
    </location>
</feature>
<dbReference type="EMBL" id="CAJNJA010008446">
    <property type="protein sequence ID" value="CAE7236641.1"/>
    <property type="molecule type" value="Genomic_DNA"/>
</dbReference>
<proteinExistence type="predicted"/>
<feature type="signal peptide" evidence="1">
    <location>
        <begin position="1"/>
        <end position="20"/>
    </location>
</feature>
<dbReference type="OrthoDB" id="422985at2759"/>
<sequence>MARHALLTAVLYVLLVFGEAVRQEHEKTALGDDLQTGEGVQSCCRCEGGSGVLGYFKSTSTCRSLSKTWMTCSNTNAKLC</sequence>
<accession>A0A812L7H5</accession>
<dbReference type="AlphaFoldDB" id="A0A812L7H5"/>
<reference evidence="2" key="1">
    <citation type="submission" date="2021-02" db="EMBL/GenBank/DDBJ databases">
        <authorList>
            <person name="Dougan E. K."/>
            <person name="Rhodes N."/>
            <person name="Thang M."/>
            <person name="Chan C."/>
        </authorList>
    </citation>
    <scope>NUCLEOTIDE SEQUENCE</scope>
</reference>
<keyword evidence="1" id="KW-0732">Signal</keyword>
<comment type="caution">
    <text evidence="2">The sequence shown here is derived from an EMBL/GenBank/DDBJ whole genome shotgun (WGS) entry which is preliminary data.</text>
</comment>
<protein>
    <submittedName>
        <fullName evidence="2">Uncharacterized protein</fullName>
    </submittedName>
</protein>
<evidence type="ECO:0000313" key="2">
    <source>
        <dbReference type="EMBL" id="CAE7236641.1"/>
    </source>
</evidence>